<name>A0A7W2ID21_9BURK</name>
<organism evidence="2 3">
    <name type="scientific">Rugamonas brunnea</name>
    <dbReference type="NCBI Taxonomy" id="2758569"/>
    <lineage>
        <taxon>Bacteria</taxon>
        <taxon>Pseudomonadati</taxon>
        <taxon>Pseudomonadota</taxon>
        <taxon>Betaproteobacteria</taxon>
        <taxon>Burkholderiales</taxon>
        <taxon>Oxalobacteraceae</taxon>
        <taxon>Telluria group</taxon>
        <taxon>Rugamonas</taxon>
    </lineage>
</organism>
<dbReference type="AlphaFoldDB" id="A0A7W2ID21"/>
<evidence type="ECO:0000256" key="1">
    <source>
        <dbReference type="SAM" id="Phobius"/>
    </source>
</evidence>
<feature type="transmembrane region" description="Helical" evidence="1">
    <location>
        <begin position="35"/>
        <end position="53"/>
    </location>
</feature>
<protein>
    <submittedName>
        <fullName evidence="2">Uncharacterized protein</fullName>
    </submittedName>
</protein>
<proteinExistence type="predicted"/>
<keyword evidence="1" id="KW-1133">Transmembrane helix</keyword>
<feature type="transmembrane region" description="Helical" evidence="1">
    <location>
        <begin position="6"/>
        <end position="23"/>
    </location>
</feature>
<gene>
    <name evidence="2" type="ORF">H3H37_15995</name>
</gene>
<keyword evidence="1" id="KW-0812">Transmembrane</keyword>
<reference evidence="2 3" key="1">
    <citation type="submission" date="2020-07" db="EMBL/GenBank/DDBJ databases">
        <title>Novel species isolated from subtropical streams in China.</title>
        <authorList>
            <person name="Lu H."/>
        </authorList>
    </citation>
    <scope>NUCLEOTIDE SEQUENCE [LARGE SCALE GENOMIC DNA]</scope>
    <source>
        <strain evidence="2 3">LX20W</strain>
    </source>
</reference>
<dbReference type="Proteomes" id="UP000534388">
    <property type="component" value="Unassembled WGS sequence"/>
</dbReference>
<dbReference type="RefSeq" id="WP_182164245.1">
    <property type="nucleotide sequence ID" value="NZ_JACEZT010000010.1"/>
</dbReference>
<comment type="caution">
    <text evidence="2">The sequence shown here is derived from an EMBL/GenBank/DDBJ whole genome shotgun (WGS) entry which is preliminary data.</text>
</comment>
<keyword evidence="3" id="KW-1185">Reference proteome</keyword>
<sequence>MRKLKFTIFFVTTYLLIAVYFLYSFYASHEKNDAIVILALLTMPTEIALLPIVNQDWSAYSQGAITVVAGLIQYVCVGLILDVRANKKDEVA</sequence>
<evidence type="ECO:0000313" key="2">
    <source>
        <dbReference type="EMBL" id="MBA5638562.1"/>
    </source>
</evidence>
<accession>A0A7W2ID21</accession>
<keyword evidence="1" id="KW-0472">Membrane</keyword>
<evidence type="ECO:0000313" key="3">
    <source>
        <dbReference type="Proteomes" id="UP000534388"/>
    </source>
</evidence>
<dbReference type="EMBL" id="JACEZT010000010">
    <property type="protein sequence ID" value="MBA5638562.1"/>
    <property type="molecule type" value="Genomic_DNA"/>
</dbReference>
<feature type="transmembrane region" description="Helical" evidence="1">
    <location>
        <begin position="59"/>
        <end position="81"/>
    </location>
</feature>